<comment type="caution">
    <text evidence="1">The sequence shown here is derived from an EMBL/GenBank/DDBJ whole genome shotgun (WGS) entry which is preliminary data.</text>
</comment>
<dbReference type="EMBL" id="BMOB01000002">
    <property type="protein sequence ID" value="GGI80407.1"/>
    <property type="molecule type" value="Genomic_DNA"/>
</dbReference>
<dbReference type="InterPro" id="IPR011697">
    <property type="entry name" value="Peptidase_C26"/>
</dbReference>
<evidence type="ECO:0008006" key="3">
    <source>
        <dbReference type="Google" id="ProtNLM"/>
    </source>
</evidence>
<proteinExistence type="predicted"/>
<gene>
    <name evidence="1" type="ORF">GCM10007966_06160</name>
</gene>
<organism evidence="1 2">
    <name type="scientific">Legionella impletisoli</name>
    <dbReference type="NCBI Taxonomy" id="343510"/>
    <lineage>
        <taxon>Bacteria</taxon>
        <taxon>Pseudomonadati</taxon>
        <taxon>Pseudomonadota</taxon>
        <taxon>Gammaproteobacteria</taxon>
        <taxon>Legionellales</taxon>
        <taxon>Legionellaceae</taxon>
        <taxon>Legionella</taxon>
    </lineage>
</organism>
<dbReference type="PROSITE" id="PS51273">
    <property type="entry name" value="GATASE_TYPE_1"/>
    <property type="match status" value="1"/>
</dbReference>
<name>A0A917JQJ7_9GAMM</name>
<reference evidence="1" key="1">
    <citation type="journal article" date="2014" name="Int. J. Syst. Evol. Microbiol.">
        <title>Complete genome sequence of Corynebacterium casei LMG S-19264T (=DSM 44701T), isolated from a smear-ripened cheese.</title>
        <authorList>
            <consortium name="US DOE Joint Genome Institute (JGI-PGF)"/>
            <person name="Walter F."/>
            <person name="Albersmeier A."/>
            <person name="Kalinowski J."/>
            <person name="Ruckert C."/>
        </authorList>
    </citation>
    <scope>NUCLEOTIDE SEQUENCE</scope>
    <source>
        <strain evidence="1">JCM 13919</strain>
    </source>
</reference>
<accession>A0A917JQJ7</accession>
<reference evidence="1" key="2">
    <citation type="submission" date="2020-09" db="EMBL/GenBank/DDBJ databases">
        <authorList>
            <person name="Sun Q."/>
            <person name="Ohkuma M."/>
        </authorList>
    </citation>
    <scope>NUCLEOTIDE SEQUENCE</scope>
    <source>
        <strain evidence="1">JCM 13919</strain>
    </source>
</reference>
<dbReference type="Proteomes" id="UP000630149">
    <property type="component" value="Unassembled WGS sequence"/>
</dbReference>
<dbReference type="InterPro" id="IPR044668">
    <property type="entry name" value="PuuD-like"/>
</dbReference>
<keyword evidence="2" id="KW-1185">Reference proteome</keyword>
<dbReference type="SUPFAM" id="SSF52317">
    <property type="entry name" value="Class I glutamine amidotransferase-like"/>
    <property type="match status" value="1"/>
</dbReference>
<dbReference type="PANTHER" id="PTHR43235">
    <property type="entry name" value="GLUTAMINE AMIDOTRANSFERASE PB2B2.05-RELATED"/>
    <property type="match status" value="1"/>
</dbReference>
<dbReference type="InterPro" id="IPR029062">
    <property type="entry name" value="Class_I_gatase-like"/>
</dbReference>
<dbReference type="AlphaFoldDB" id="A0A917JQJ7"/>
<sequence>MKKRPIIAMTHSVKQSRVAIFFVKLAIWLAGGKPKCITQKKNSTFFDYDGLVLCGGVDLNPELYGETKKPGYLYEPKRDELELSHLALADKKNIPVFGLCRGCQLMNVFRSGKLHLDITKAYEKAQYPSNLLGYIFFRKMIYLEQESKLFLLIQKPEIKVNSLHKQSISQLGSDLVITASEKNKIVQCIEDPRKQFFLGVQFHPEFLIYRKCFRNLFKALIKAVYSC</sequence>
<protein>
    <recommendedName>
        <fullName evidence="3">Glutamine amidotransferase</fullName>
    </recommendedName>
</protein>
<dbReference type="OrthoDB" id="9813383at2"/>
<evidence type="ECO:0000313" key="1">
    <source>
        <dbReference type="EMBL" id="GGI80407.1"/>
    </source>
</evidence>
<dbReference type="RefSeq" id="WP_131775865.1">
    <property type="nucleotide sequence ID" value="NZ_BMOB01000002.1"/>
</dbReference>
<dbReference type="GO" id="GO:0005829">
    <property type="term" value="C:cytosol"/>
    <property type="evidence" value="ECO:0007669"/>
    <property type="project" value="TreeGrafter"/>
</dbReference>
<dbReference type="Pfam" id="PF07722">
    <property type="entry name" value="Peptidase_C26"/>
    <property type="match status" value="1"/>
</dbReference>
<dbReference type="PANTHER" id="PTHR43235:SF1">
    <property type="entry name" value="GLUTAMINE AMIDOTRANSFERASE PB2B2.05-RELATED"/>
    <property type="match status" value="1"/>
</dbReference>
<evidence type="ECO:0000313" key="2">
    <source>
        <dbReference type="Proteomes" id="UP000630149"/>
    </source>
</evidence>
<dbReference type="Gene3D" id="3.40.50.880">
    <property type="match status" value="1"/>
</dbReference>
<dbReference type="GO" id="GO:0016811">
    <property type="term" value="F:hydrolase activity, acting on carbon-nitrogen (but not peptide) bonds, in linear amides"/>
    <property type="evidence" value="ECO:0007669"/>
    <property type="project" value="InterPro"/>
</dbReference>